<protein>
    <submittedName>
        <fullName evidence="1">Uncharacterized protein</fullName>
    </submittedName>
</protein>
<gene>
    <name evidence="1" type="ORF">S01H1_22905</name>
</gene>
<reference evidence="1" key="1">
    <citation type="journal article" date="2014" name="Front. Microbiol.">
        <title>High frequency of phylogenetically diverse reductive dehalogenase-homologous genes in deep subseafloor sedimentary metagenomes.</title>
        <authorList>
            <person name="Kawai M."/>
            <person name="Futagami T."/>
            <person name="Toyoda A."/>
            <person name="Takaki Y."/>
            <person name="Nishi S."/>
            <person name="Hori S."/>
            <person name="Arai W."/>
            <person name="Tsubouchi T."/>
            <person name="Morono Y."/>
            <person name="Uchiyama I."/>
            <person name="Ito T."/>
            <person name="Fujiyama A."/>
            <person name="Inagaki F."/>
            <person name="Takami H."/>
        </authorList>
    </citation>
    <scope>NUCLEOTIDE SEQUENCE</scope>
    <source>
        <strain evidence="1">Expedition CK06-06</strain>
    </source>
</reference>
<dbReference type="EMBL" id="BARS01013054">
    <property type="protein sequence ID" value="GAF92947.1"/>
    <property type="molecule type" value="Genomic_DNA"/>
</dbReference>
<name>X0TXU4_9ZZZZ</name>
<feature type="non-terminal residue" evidence="1">
    <location>
        <position position="119"/>
    </location>
</feature>
<proteinExistence type="predicted"/>
<dbReference type="AlphaFoldDB" id="X0TXU4"/>
<sequence length="119" mass="12040">MPLASSSQAAAVGSSVTNTQFAAAAQVLARKNLIIGTYDPAITTITDDTPALVTSPEDVGATFGFGFMLHRLAVQSFAGSGGGETWVIPQVEVAGNQAEGTITYSTAATANGTISLYIA</sequence>
<organism evidence="1">
    <name type="scientific">marine sediment metagenome</name>
    <dbReference type="NCBI Taxonomy" id="412755"/>
    <lineage>
        <taxon>unclassified sequences</taxon>
        <taxon>metagenomes</taxon>
        <taxon>ecological metagenomes</taxon>
    </lineage>
</organism>
<evidence type="ECO:0000313" key="1">
    <source>
        <dbReference type="EMBL" id="GAF92947.1"/>
    </source>
</evidence>
<accession>X0TXU4</accession>
<comment type="caution">
    <text evidence="1">The sequence shown here is derived from an EMBL/GenBank/DDBJ whole genome shotgun (WGS) entry which is preliminary data.</text>
</comment>